<evidence type="ECO:0000256" key="1">
    <source>
        <dbReference type="ARBA" id="ARBA00012552"/>
    </source>
</evidence>
<feature type="non-terminal residue" evidence="12">
    <location>
        <position position="876"/>
    </location>
</feature>
<keyword evidence="8" id="KW-0479">Metal-binding</keyword>
<keyword evidence="5 12" id="KW-0347">Helicase</keyword>
<feature type="domain" description="C3H1-type" evidence="9">
    <location>
        <begin position="440"/>
        <end position="468"/>
    </location>
</feature>
<evidence type="ECO:0000256" key="5">
    <source>
        <dbReference type="ARBA" id="ARBA00022806"/>
    </source>
</evidence>
<reference evidence="12 13" key="1">
    <citation type="submission" date="2019-09" db="EMBL/GenBank/DDBJ databases">
        <title>Bird 10,000 Genomes (B10K) Project - Family phase.</title>
        <authorList>
            <person name="Zhang G."/>
        </authorList>
    </citation>
    <scope>NUCLEOTIDE SEQUENCE [LARGE SCALE GENOMIC DNA]</scope>
    <source>
        <strain evidence="12">B10K-DU-002-03</strain>
        <tissue evidence="12">Muscle</tissue>
    </source>
</reference>
<dbReference type="GO" id="GO:0042078">
    <property type="term" value="P:germ-line stem cell division"/>
    <property type="evidence" value="ECO:0007669"/>
    <property type="project" value="TreeGrafter"/>
</dbReference>
<dbReference type="InterPro" id="IPR001650">
    <property type="entry name" value="Helicase_C-like"/>
</dbReference>
<dbReference type="InterPro" id="IPR027417">
    <property type="entry name" value="P-loop_NTPase"/>
</dbReference>
<evidence type="ECO:0000313" key="12">
    <source>
        <dbReference type="EMBL" id="NXM75140.1"/>
    </source>
</evidence>
<comment type="catalytic activity">
    <reaction evidence="7">
        <text>ATP + H2O = ADP + phosphate + H(+)</text>
        <dbReference type="Rhea" id="RHEA:13065"/>
        <dbReference type="ChEBI" id="CHEBI:15377"/>
        <dbReference type="ChEBI" id="CHEBI:15378"/>
        <dbReference type="ChEBI" id="CHEBI:30616"/>
        <dbReference type="ChEBI" id="CHEBI:43474"/>
        <dbReference type="ChEBI" id="CHEBI:456216"/>
        <dbReference type="EC" id="3.6.4.13"/>
    </reaction>
</comment>
<keyword evidence="4" id="KW-0378">Hydrolase</keyword>
<sequence length="876" mass="98564">FQSFENLEEEGNIVFLRKQIQPSSVLKTAPLFDDLKKELAWNKFSGPNLTESYCWPPAARGYDVLAISHQGNDPLLYIPPLLTLLQRKSAYEALPNTTGVSLVLCPGWKKAQLVFNLLKTYGKAVRGIHPLLVIVGQNKGAAGHVEIRGCEVVVTTPYSLLRLLEHNRWLLCRLCHLVLDEVEVLFSDATEQVCTILDCYKKAAAQAQGNPLHQIIAVGTQWNKHVTYLMKEFMNDPYVVITAMEEAAICGNVQQVVQLCRNSDKITELLKILDFTHNGLQKVLVFTDSVDEVEMIHKALKSKSIASLKKHNQSKCIAQCVSERWRKLHVSGTPVVLVSTDDCLQALEITDATCVIHFSFPSLGVFAQRLQSMSDNFCAKVEDSSVDREPTKAKSVNLLTEESACYAPGILDYLKHAEAEIPQELCDLTARILESEEDKKFSRPLCASLKAFGICKNRAACPDRHQINVSIDMTQNIPNEIKTPESVTILPLHVVHATNYFGRIVDKQKDKYTALHEEMKTYFKIPTNRIGVDTVEKSAFYGLAEGALCHRVQVVDIPDKGEENSVYKVIIKYVDEGRTSQVNSDQLLQLPEEFQCLPPQAVEFVLCGVKPIDNEMEWNPKVTDHIHHKIKGKPHLAKVVHVLGATAWVDPVVSVTRFSAMKVWVSEYNVQSEILSTGLGIENPGHLAEIQKLCRHMEVPDCGENLEHFIKEDIAGLEKASKPQEMLIQENYAENCNTSGSRPCDDVAQKKEAEDTMLHQRKCCHPEIKWFQDNETVTLKVKILNAGDTECKFSEEKVVFRANSGDKIYLADLVLQQPILAEKSTYIIKDREAVIVLTKEKPGAWSKLLKNKNIHVSLDFEHYWKESDDESPFPFG</sequence>
<feature type="domain" description="CS" evidence="11">
    <location>
        <begin position="763"/>
        <end position="849"/>
    </location>
</feature>
<dbReference type="GO" id="GO:0003724">
    <property type="term" value="F:RNA helicase activity"/>
    <property type="evidence" value="ECO:0007669"/>
    <property type="project" value="UniProtKB-EC"/>
</dbReference>
<dbReference type="Gene3D" id="2.40.50.90">
    <property type="match status" value="1"/>
</dbReference>
<evidence type="ECO:0000313" key="13">
    <source>
        <dbReference type="Proteomes" id="UP000553648"/>
    </source>
</evidence>
<dbReference type="GO" id="GO:0005524">
    <property type="term" value="F:ATP binding"/>
    <property type="evidence" value="ECO:0007669"/>
    <property type="project" value="UniProtKB-KW"/>
</dbReference>
<dbReference type="Gene3D" id="2.30.30.140">
    <property type="match status" value="1"/>
</dbReference>
<keyword evidence="8" id="KW-0862">Zinc</keyword>
<dbReference type="SUPFAM" id="SSF52540">
    <property type="entry name" value="P-loop containing nucleoside triphosphate hydrolases"/>
    <property type="match status" value="2"/>
</dbReference>
<dbReference type="FunFam" id="3.40.50.300:FF:001416">
    <property type="entry name" value="Tudor domain containing 12"/>
    <property type="match status" value="1"/>
</dbReference>
<dbReference type="GO" id="GO:0016787">
    <property type="term" value="F:hydrolase activity"/>
    <property type="evidence" value="ECO:0007669"/>
    <property type="project" value="UniProtKB-KW"/>
</dbReference>
<evidence type="ECO:0000256" key="8">
    <source>
        <dbReference type="PROSITE-ProRule" id="PRU00723"/>
    </source>
</evidence>
<evidence type="ECO:0000256" key="7">
    <source>
        <dbReference type="ARBA" id="ARBA00047984"/>
    </source>
</evidence>
<organism evidence="12 13">
    <name type="scientific">Serilophus lunatus</name>
    <name type="common">silver-breasted broadbill</name>
    <dbReference type="NCBI Taxonomy" id="239386"/>
    <lineage>
        <taxon>Eukaryota</taxon>
        <taxon>Metazoa</taxon>
        <taxon>Chordata</taxon>
        <taxon>Craniata</taxon>
        <taxon>Vertebrata</taxon>
        <taxon>Euteleostomi</taxon>
        <taxon>Archelosauria</taxon>
        <taxon>Archosauria</taxon>
        <taxon>Dinosauria</taxon>
        <taxon>Saurischia</taxon>
        <taxon>Theropoda</taxon>
        <taxon>Coelurosauria</taxon>
        <taxon>Aves</taxon>
        <taxon>Neognathae</taxon>
        <taxon>Neoaves</taxon>
        <taxon>Telluraves</taxon>
        <taxon>Australaves</taxon>
        <taxon>Passeriformes</taxon>
        <taxon>Eurylaimidae</taxon>
        <taxon>Serilophus</taxon>
    </lineage>
</organism>
<evidence type="ECO:0000259" key="11">
    <source>
        <dbReference type="PROSITE" id="PS51203"/>
    </source>
</evidence>
<dbReference type="PROSITE" id="PS51203">
    <property type="entry name" value="CS"/>
    <property type="match status" value="1"/>
</dbReference>
<evidence type="ECO:0000256" key="3">
    <source>
        <dbReference type="ARBA" id="ARBA00022741"/>
    </source>
</evidence>
<dbReference type="CDD" id="cd20435">
    <property type="entry name" value="Tudor_TDRD12_rpt2"/>
    <property type="match status" value="1"/>
</dbReference>
<evidence type="ECO:0000256" key="2">
    <source>
        <dbReference type="ARBA" id="ARBA00022737"/>
    </source>
</evidence>
<dbReference type="InterPro" id="IPR002999">
    <property type="entry name" value="Tudor"/>
</dbReference>
<keyword evidence="6" id="KW-0067">ATP-binding</keyword>
<dbReference type="PROSITE" id="PS50103">
    <property type="entry name" value="ZF_C3H1"/>
    <property type="match status" value="1"/>
</dbReference>
<dbReference type="InterPro" id="IPR007052">
    <property type="entry name" value="CS_dom"/>
</dbReference>
<keyword evidence="3" id="KW-0547">Nucleotide-binding</keyword>
<dbReference type="Gene3D" id="2.60.40.790">
    <property type="match status" value="1"/>
</dbReference>
<dbReference type="Pfam" id="PF00567">
    <property type="entry name" value="TUDOR"/>
    <property type="match status" value="1"/>
</dbReference>
<gene>
    <name evidence="12" type="primary">Ddx17_1</name>
    <name evidence="12" type="ORF">SERLUN_R15580</name>
</gene>
<keyword evidence="2" id="KW-0677">Repeat</keyword>
<keyword evidence="13" id="KW-1185">Reference proteome</keyword>
<feature type="zinc finger region" description="C3H1-type" evidence="8">
    <location>
        <begin position="440"/>
        <end position="468"/>
    </location>
</feature>
<dbReference type="PROSITE" id="PS51194">
    <property type="entry name" value="HELICASE_CTER"/>
    <property type="match status" value="1"/>
</dbReference>
<evidence type="ECO:0000259" key="9">
    <source>
        <dbReference type="PROSITE" id="PS50103"/>
    </source>
</evidence>
<dbReference type="PANTHER" id="PTHR22655:SF2">
    <property type="entry name" value="ATP-DEPENDENT RNA HELICASE TDRD12-RELATED"/>
    <property type="match status" value="1"/>
</dbReference>
<dbReference type="EC" id="3.6.4.13" evidence="1"/>
<keyword evidence="8" id="KW-0863">Zinc-finger</keyword>
<evidence type="ECO:0000259" key="10">
    <source>
        <dbReference type="PROSITE" id="PS51194"/>
    </source>
</evidence>
<dbReference type="PANTHER" id="PTHR22655">
    <property type="entry name" value="ATP-DEPENDENT RNA HELICASE TDRD12-RELATED"/>
    <property type="match status" value="1"/>
</dbReference>
<comment type="caution">
    <text evidence="12">The sequence shown here is derived from an EMBL/GenBank/DDBJ whole genome shotgun (WGS) entry which is preliminary data.</text>
</comment>
<dbReference type="OrthoDB" id="249932at2759"/>
<dbReference type="Proteomes" id="UP000553648">
    <property type="component" value="Unassembled WGS sequence"/>
</dbReference>
<dbReference type="Pfam" id="PF04969">
    <property type="entry name" value="CS"/>
    <property type="match status" value="1"/>
</dbReference>
<accession>A0A7L1DEQ8</accession>
<dbReference type="EMBL" id="VXBA01004393">
    <property type="protein sequence ID" value="NXM75140.1"/>
    <property type="molecule type" value="Genomic_DNA"/>
</dbReference>
<name>A0A7L1DEQ8_9PASS</name>
<dbReference type="SUPFAM" id="SSF63748">
    <property type="entry name" value="Tudor/PWWP/MBT"/>
    <property type="match status" value="1"/>
</dbReference>
<dbReference type="Gene3D" id="3.40.50.300">
    <property type="entry name" value="P-loop containing nucleotide triphosphate hydrolases"/>
    <property type="match status" value="2"/>
</dbReference>
<feature type="non-terminal residue" evidence="12">
    <location>
        <position position="1"/>
    </location>
</feature>
<dbReference type="InterPro" id="IPR008978">
    <property type="entry name" value="HSP20-like_chaperone"/>
</dbReference>
<proteinExistence type="predicted"/>
<dbReference type="SUPFAM" id="SSF49764">
    <property type="entry name" value="HSP20-like chaperones"/>
    <property type="match status" value="1"/>
</dbReference>
<dbReference type="AlphaFoldDB" id="A0A7L1DEQ8"/>
<evidence type="ECO:0000256" key="6">
    <source>
        <dbReference type="ARBA" id="ARBA00022840"/>
    </source>
</evidence>
<feature type="domain" description="Helicase C-terminal" evidence="10">
    <location>
        <begin position="268"/>
        <end position="429"/>
    </location>
</feature>
<dbReference type="InterPro" id="IPR035437">
    <property type="entry name" value="SNase_OB-fold_sf"/>
</dbReference>
<dbReference type="InterPro" id="IPR000571">
    <property type="entry name" value="Znf_CCCH"/>
</dbReference>
<protein>
    <recommendedName>
        <fullName evidence="1">RNA helicase</fullName>
        <ecNumber evidence="1">3.6.4.13</ecNumber>
    </recommendedName>
</protein>
<evidence type="ECO:0000256" key="4">
    <source>
        <dbReference type="ARBA" id="ARBA00022801"/>
    </source>
</evidence>
<dbReference type="GO" id="GO:0008270">
    <property type="term" value="F:zinc ion binding"/>
    <property type="evidence" value="ECO:0007669"/>
    <property type="project" value="UniProtKB-KW"/>
</dbReference>